<reference evidence="2 3" key="1">
    <citation type="journal article" date="2019" name="Commun. Biol.">
        <title>The bagworm genome reveals a unique fibroin gene that provides high tensile strength.</title>
        <authorList>
            <person name="Kono N."/>
            <person name="Nakamura H."/>
            <person name="Ohtoshi R."/>
            <person name="Tomita M."/>
            <person name="Numata K."/>
            <person name="Arakawa K."/>
        </authorList>
    </citation>
    <scope>NUCLEOTIDE SEQUENCE [LARGE SCALE GENOMIC DNA]</scope>
</reference>
<evidence type="ECO:0000313" key="2">
    <source>
        <dbReference type="EMBL" id="GBP48610.1"/>
    </source>
</evidence>
<protein>
    <submittedName>
        <fullName evidence="2">Uncharacterized protein</fullName>
    </submittedName>
</protein>
<name>A0A4C1WCI4_EUMVA</name>
<evidence type="ECO:0000256" key="1">
    <source>
        <dbReference type="SAM" id="MobiDB-lite"/>
    </source>
</evidence>
<organism evidence="2 3">
    <name type="scientific">Eumeta variegata</name>
    <name type="common">Bagworm moth</name>
    <name type="synonym">Eumeta japonica</name>
    <dbReference type="NCBI Taxonomy" id="151549"/>
    <lineage>
        <taxon>Eukaryota</taxon>
        <taxon>Metazoa</taxon>
        <taxon>Ecdysozoa</taxon>
        <taxon>Arthropoda</taxon>
        <taxon>Hexapoda</taxon>
        <taxon>Insecta</taxon>
        <taxon>Pterygota</taxon>
        <taxon>Neoptera</taxon>
        <taxon>Endopterygota</taxon>
        <taxon>Lepidoptera</taxon>
        <taxon>Glossata</taxon>
        <taxon>Ditrysia</taxon>
        <taxon>Tineoidea</taxon>
        <taxon>Psychidae</taxon>
        <taxon>Oiketicinae</taxon>
        <taxon>Eumeta</taxon>
    </lineage>
</organism>
<proteinExistence type="predicted"/>
<feature type="region of interest" description="Disordered" evidence="1">
    <location>
        <begin position="1"/>
        <end position="29"/>
    </location>
</feature>
<accession>A0A4C1WCI4</accession>
<keyword evidence="3" id="KW-1185">Reference proteome</keyword>
<comment type="caution">
    <text evidence="2">The sequence shown here is derived from an EMBL/GenBank/DDBJ whole genome shotgun (WGS) entry which is preliminary data.</text>
</comment>
<gene>
    <name evidence="2" type="ORF">EVAR_27996_1</name>
</gene>
<dbReference type="EMBL" id="BGZK01000527">
    <property type="protein sequence ID" value="GBP48610.1"/>
    <property type="molecule type" value="Genomic_DNA"/>
</dbReference>
<dbReference type="Proteomes" id="UP000299102">
    <property type="component" value="Unassembled WGS sequence"/>
</dbReference>
<feature type="compositionally biased region" description="Polar residues" evidence="1">
    <location>
        <begin position="14"/>
        <end position="24"/>
    </location>
</feature>
<evidence type="ECO:0000313" key="3">
    <source>
        <dbReference type="Proteomes" id="UP000299102"/>
    </source>
</evidence>
<sequence>MASFKGQKIKVNPGSVSKSGTANGSGIEKENRIGIEIKLRAGPGLPKVESGIEIGSTTGDGIMVDPASSVDTKVVRVHTVHSRPEPWAKVFTLGKDELEAVNDRCHQCDVTSDVFDRSTCSSRHETSTFVGPQLNAH</sequence>
<dbReference type="AlphaFoldDB" id="A0A4C1WCI4"/>